<gene>
    <name evidence="1" type="ORF">QBC36DRAFT_198921</name>
</gene>
<proteinExistence type="predicted"/>
<dbReference type="Pfam" id="PF12520">
    <property type="entry name" value="DUF3723"/>
    <property type="match status" value="1"/>
</dbReference>
<dbReference type="InterPro" id="IPR022198">
    <property type="entry name" value="DUF3723"/>
</dbReference>
<keyword evidence="2" id="KW-1185">Reference proteome</keyword>
<reference evidence="1" key="1">
    <citation type="journal article" date="2023" name="Mol. Phylogenet. Evol.">
        <title>Genome-scale phylogeny and comparative genomics of the fungal order Sordariales.</title>
        <authorList>
            <person name="Hensen N."/>
            <person name="Bonometti L."/>
            <person name="Westerberg I."/>
            <person name="Brannstrom I.O."/>
            <person name="Guillou S."/>
            <person name="Cros-Aarteil S."/>
            <person name="Calhoun S."/>
            <person name="Haridas S."/>
            <person name="Kuo A."/>
            <person name="Mondo S."/>
            <person name="Pangilinan J."/>
            <person name="Riley R."/>
            <person name="LaButti K."/>
            <person name="Andreopoulos B."/>
            <person name="Lipzen A."/>
            <person name="Chen C."/>
            <person name="Yan M."/>
            <person name="Daum C."/>
            <person name="Ng V."/>
            <person name="Clum A."/>
            <person name="Steindorff A."/>
            <person name="Ohm R.A."/>
            <person name="Martin F."/>
            <person name="Silar P."/>
            <person name="Natvig D.O."/>
            <person name="Lalanne C."/>
            <person name="Gautier V."/>
            <person name="Ament-Velasquez S.L."/>
            <person name="Kruys A."/>
            <person name="Hutchinson M.I."/>
            <person name="Powell A.J."/>
            <person name="Barry K."/>
            <person name="Miller A.N."/>
            <person name="Grigoriev I.V."/>
            <person name="Debuchy R."/>
            <person name="Gladieux P."/>
            <person name="Hiltunen Thoren M."/>
            <person name="Johannesson H."/>
        </authorList>
    </citation>
    <scope>NUCLEOTIDE SEQUENCE</scope>
    <source>
        <strain evidence="1">CBS 892.96</strain>
    </source>
</reference>
<protein>
    <submittedName>
        <fullName evidence="1">Uncharacterized protein</fullName>
    </submittedName>
</protein>
<accession>A0AAN6VXI5</accession>
<sequence>MQRSDILQRECKLAAERVSKHWGTASIDVSMLDFPSGEDKENVEILTGLFKEDFQGLNPKYYIPAKRNKQDLRAALLTLGVPRHKLLDGPAPGSGYPNLIYPPGFRLQCLRGRSRAEAVKKALPSRARRLVVDLFHSVLMLSLDIDLALETTLIEEYSAEKDPDDGELYCKIRRYQGYGGPGDPF</sequence>
<comment type="caution">
    <text evidence="1">The sequence shown here is derived from an EMBL/GenBank/DDBJ whole genome shotgun (WGS) entry which is preliminary data.</text>
</comment>
<dbReference type="Proteomes" id="UP001302321">
    <property type="component" value="Unassembled WGS sequence"/>
</dbReference>
<dbReference type="AlphaFoldDB" id="A0AAN6VXI5"/>
<evidence type="ECO:0000313" key="2">
    <source>
        <dbReference type="Proteomes" id="UP001302321"/>
    </source>
</evidence>
<reference evidence="1" key="2">
    <citation type="submission" date="2023-05" db="EMBL/GenBank/DDBJ databases">
        <authorList>
            <consortium name="Lawrence Berkeley National Laboratory"/>
            <person name="Steindorff A."/>
            <person name="Hensen N."/>
            <person name="Bonometti L."/>
            <person name="Westerberg I."/>
            <person name="Brannstrom I.O."/>
            <person name="Guillou S."/>
            <person name="Cros-Aarteil S."/>
            <person name="Calhoun S."/>
            <person name="Haridas S."/>
            <person name="Kuo A."/>
            <person name="Mondo S."/>
            <person name="Pangilinan J."/>
            <person name="Riley R."/>
            <person name="Labutti K."/>
            <person name="Andreopoulos B."/>
            <person name="Lipzen A."/>
            <person name="Chen C."/>
            <person name="Yanf M."/>
            <person name="Daum C."/>
            <person name="Ng V."/>
            <person name="Clum A."/>
            <person name="Ohm R."/>
            <person name="Martin F."/>
            <person name="Silar P."/>
            <person name="Natvig D."/>
            <person name="Lalanne C."/>
            <person name="Gautier V."/>
            <person name="Ament-Velasquez S.L."/>
            <person name="Kruys A."/>
            <person name="Hutchinson M.I."/>
            <person name="Powell A.J."/>
            <person name="Barry K."/>
            <person name="Miller A.N."/>
            <person name="Grigoriev I.V."/>
            <person name="Debuchy R."/>
            <person name="Gladieux P."/>
            <person name="Thoren M.H."/>
            <person name="Johannesson H."/>
        </authorList>
    </citation>
    <scope>NUCLEOTIDE SEQUENCE</scope>
    <source>
        <strain evidence="1">CBS 892.96</strain>
    </source>
</reference>
<organism evidence="1 2">
    <name type="scientific">Triangularia setosa</name>
    <dbReference type="NCBI Taxonomy" id="2587417"/>
    <lineage>
        <taxon>Eukaryota</taxon>
        <taxon>Fungi</taxon>
        <taxon>Dikarya</taxon>
        <taxon>Ascomycota</taxon>
        <taxon>Pezizomycotina</taxon>
        <taxon>Sordariomycetes</taxon>
        <taxon>Sordariomycetidae</taxon>
        <taxon>Sordariales</taxon>
        <taxon>Podosporaceae</taxon>
        <taxon>Triangularia</taxon>
    </lineage>
</organism>
<evidence type="ECO:0000313" key="1">
    <source>
        <dbReference type="EMBL" id="KAK4171629.1"/>
    </source>
</evidence>
<dbReference type="EMBL" id="MU866531">
    <property type="protein sequence ID" value="KAK4171629.1"/>
    <property type="molecule type" value="Genomic_DNA"/>
</dbReference>
<name>A0AAN6VXI5_9PEZI</name>